<sequence>MFLLHAKHALAKLGCANRSHISAGTGADDQSIDIERCVSYYHELIPP</sequence>
<reference evidence="1 2" key="1">
    <citation type="submission" date="2017-05" db="EMBL/GenBank/DDBJ databases">
        <title>Functional genome analysis of Paenibacillus pasadenensis strain R16: insights on endophytic life style and antifungal activity.</title>
        <authorList>
            <person name="Passera A."/>
            <person name="Marcolungo L."/>
            <person name="Casati P."/>
            <person name="Brasca M."/>
            <person name="Quaglino F."/>
            <person name="Delledonne M."/>
        </authorList>
    </citation>
    <scope>NUCLEOTIDE SEQUENCE [LARGE SCALE GENOMIC DNA]</scope>
    <source>
        <strain evidence="1 2">R16</strain>
    </source>
</reference>
<gene>
    <name evidence="1" type="ORF">B8V81_4293</name>
</gene>
<evidence type="ECO:0000313" key="1">
    <source>
        <dbReference type="EMBL" id="PLT45862.1"/>
    </source>
</evidence>
<dbReference type="AlphaFoldDB" id="A0A2N5N6A8"/>
<accession>A0A2N5N6A8</accession>
<dbReference type="EMBL" id="NFEZ01000004">
    <property type="protein sequence ID" value="PLT45862.1"/>
    <property type="molecule type" value="Genomic_DNA"/>
</dbReference>
<dbReference type="Proteomes" id="UP000234789">
    <property type="component" value="Unassembled WGS sequence"/>
</dbReference>
<name>A0A2N5N6A8_9BACL</name>
<organism evidence="1 2">
    <name type="scientific">Paenibacillus pasadenensis</name>
    <dbReference type="NCBI Taxonomy" id="217090"/>
    <lineage>
        <taxon>Bacteria</taxon>
        <taxon>Bacillati</taxon>
        <taxon>Bacillota</taxon>
        <taxon>Bacilli</taxon>
        <taxon>Bacillales</taxon>
        <taxon>Paenibacillaceae</taxon>
        <taxon>Paenibacillus</taxon>
    </lineage>
</organism>
<keyword evidence="2" id="KW-1185">Reference proteome</keyword>
<comment type="caution">
    <text evidence="1">The sequence shown here is derived from an EMBL/GenBank/DDBJ whole genome shotgun (WGS) entry which is preliminary data.</text>
</comment>
<proteinExistence type="predicted"/>
<protein>
    <submittedName>
        <fullName evidence="1">Uncharacterized protein</fullName>
    </submittedName>
</protein>
<evidence type="ECO:0000313" key="2">
    <source>
        <dbReference type="Proteomes" id="UP000234789"/>
    </source>
</evidence>